<dbReference type="InterPro" id="IPR012910">
    <property type="entry name" value="Plug_dom"/>
</dbReference>
<evidence type="ECO:0000256" key="6">
    <source>
        <dbReference type="ARBA" id="ARBA00023237"/>
    </source>
</evidence>
<evidence type="ECO:0000313" key="10">
    <source>
        <dbReference type="Proteomes" id="UP000003160"/>
    </source>
</evidence>
<dbReference type="PROSITE" id="PS52016">
    <property type="entry name" value="TONB_DEPENDENT_REC_3"/>
    <property type="match status" value="1"/>
</dbReference>
<evidence type="ECO:0000256" key="7">
    <source>
        <dbReference type="PROSITE-ProRule" id="PRU01360"/>
    </source>
</evidence>
<comment type="subcellular location">
    <subcellularLocation>
        <location evidence="1 7">Cell outer membrane</location>
        <topology evidence="1 7">Multi-pass membrane protein</topology>
    </subcellularLocation>
</comment>
<keyword evidence="6 7" id="KW-0998">Cell outer membrane</keyword>
<dbReference type="InterPro" id="IPR037066">
    <property type="entry name" value="Plug_dom_sf"/>
</dbReference>
<dbReference type="Gene3D" id="2.40.170.20">
    <property type="entry name" value="TonB-dependent receptor, beta-barrel domain"/>
    <property type="match status" value="1"/>
</dbReference>
<dbReference type="Gene3D" id="2.60.40.1120">
    <property type="entry name" value="Carboxypeptidase-like, regulatory domain"/>
    <property type="match status" value="1"/>
</dbReference>
<dbReference type="InterPro" id="IPR039426">
    <property type="entry name" value="TonB-dep_rcpt-like"/>
</dbReference>
<dbReference type="InterPro" id="IPR008969">
    <property type="entry name" value="CarboxyPept-like_regulatory"/>
</dbReference>
<comment type="caution">
    <text evidence="9">The sequence shown here is derived from an EMBL/GenBank/DDBJ whole genome shotgun (WGS) entry which is preliminary data.</text>
</comment>
<reference evidence="9 10" key="1">
    <citation type="submission" date="2009-10" db="EMBL/GenBank/DDBJ databases">
        <authorList>
            <person name="Qin X."/>
            <person name="Bachman B."/>
            <person name="Battles P."/>
            <person name="Bell A."/>
            <person name="Bess C."/>
            <person name="Bickham C."/>
            <person name="Chaboub L."/>
            <person name="Chen D."/>
            <person name="Coyle M."/>
            <person name="Deiros D.R."/>
            <person name="Dinh H."/>
            <person name="Forbes L."/>
            <person name="Fowler G."/>
            <person name="Francisco L."/>
            <person name="Fu Q."/>
            <person name="Gubbala S."/>
            <person name="Hale W."/>
            <person name="Han Y."/>
            <person name="Hemphill L."/>
            <person name="Highlander S.K."/>
            <person name="Hirani K."/>
            <person name="Hogues M."/>
            <person name="Jackson L."/>
            <person name="Jakkamsetti A."/>
            <person name="Javaid M."/>
            <person name="Jiang H."/>
            <person name="Korchina V."/>
            <person name="Kovar C."/>
            <person name="Lara F."/>
            <person name="Lee S."/>
            <person name="Mata R."/>
            <person name="Mathew T."/>
            <person name="Moen C."/>
            <person name="Morales K."/>
            <person name="Munidasa M."/>
            <person name="Nazareth L."/>
            <person name="Ngo R."/>
            <person name="Nguyen L."/>
            <person name="Okwuonu G."/>
            <person name="Ongeri F."/>
            <person name="Patil S."/>
            <person name="Petrosino J."/>
            <person name="Pham C."/>
            <person name="Pham P."/>
            <person name="Pu L.-L."/>
            <person name="Puazo M."/>
            <person name="Raj R."/>
            <person name="Reid J."/>
            <person name="Rouhana J."/>
            <person name="Saada N."/>
            <person name="Shang Y."/>
            <person name="Simmons D."/>
            <person name="Thornton R."/>
            <person name="Warren J."/>
            <person name="Weissenberger G."/>
            <person name="Zhang J."/>
            <person name="Zhang L."/>
            <person name="Zhou C."/>
            <person name="Zhu D."/>
            <person name="Muzny D."/>
            <person name="Worley K."/>
            <person name="Gibbs R."/>
        </authorList>
    </citation>
    <scope>NUCLEOTIDE SEQUENCE [LARGE SCALE GENOMIC DNA]</scope>
    <source>
        <strain evidence="9 10">DSM 17361</strain>
    </source>
</reference>
<dbReference type="GO" id="GO:0009279">
    <property type="term" value="C:cell outer membrane"/>
    <property type="evidence" value="ECO:0007669"/>
    <property type="project" value="UniProtKB-SubCell"/>
</dbReference>
<dbReference type="HOGENOM" id="CLU_004317_0_1_10"/>
<dbReference type="RefSeq" id="WP_007173541.1">
    <property type="nucleotide sequence ID" value="NZ_GG704780.1"/>
</dbReference>
<dbReference type="Pfam" id="PF07715">
    <property type="entry name" value="Plug"/>
    <property type="match status" value="1"/>
</dbReference>
<dbReference type="InterPro" id="IPR011662">
    <property type="entry name" value="Secretin/TonB_short_N"/>
</dbReference>
<gene>
    <name evidence="9" type="ORF">HMPREF0645_1437</name>
</gene>
<evidence type="ECO:0000256" key="3">
    <source>
        <dbReference type="ARBA" id="ARBA00022452"/>
    </source>
</evidence>
<evidence type="ECO:0000256" key="1">
    <source>
        <dbReference type="ARBA" id="ARBA00004571"/>
    </source>
</evidence>
<protein>
    <submittedName>
        <fullName evidence="9">TonB-linked outer membrane protein, SusC/RagA family</fullName>
    </submittedName>
</protein>
<evidence type="ECO:0000256" key="4">
    <source>
        <dbReference type="ARBA" id="ARBA00022692"/>
    </source>
</evidence>
<dbReference type="SUPFAM" id="SSF49464">
    <property type="entry name" value="Carboxypeptidase regulatory domain-like"/>
    <property type="match status" value="1"/>
</dbReference>
<evidence type="ECO:0000256" key="2">
    <source>
        <dbReference type="ARBA" id="ARBA00022448"/>
    </source>
</evidence>
<accession>D1PWV2</accession>
<dbReference type="Pfam" id="PF13715">
    <property type="entry name" value="CarbopepD_reg_2"/>
    <property type="match status" value="1"/>
</dbReference>
<proteinExistence type="inferred from homology"/>
<dbReference type="SUPFAM" id="SSF56935">
    <property type="entry name" value="Porins"/>
    <property type="match status" value="1"/>
</dbReference>
<keyword evidence="2 7" id="KW-0813">Transport</keyword>
<dbReference type="AlphaFoldDB" id="D1PWV2"/>
<dbReference type="InterPro" id="IPR023997">
    <property type="entry name" value="TonB-dep_OMP_SusC/RagA_CS"/>
</dbReference>
<dbReference type="OrthoDB" id="668629at2"/>
<dbReference type="eggNOG" id="COG4771">
    <property type="taxonomic scope" value="Bacteria"/>
</dbReference>
<keyword evidence="5 7" id="KW-0472">Membrane</keyword>
<dbReference type="NCBIfam" id="TIGR04056">
    <property type="entry name" value="OMP_RagA_SusC"/>
    <property type="match status" value="1"/>
</dbReference>
<dbReference type="SMART" id="SM00965">
    <property type="entry name" value="STN"/>
    <property type="match status" value="1"/>
</dbReference>
<keyword evidence="4 7" id="KW-0812">Transmembrane</keyword>
<keyword evidence="10" id="KW-1185">Reference proteome</keyword>
<sequence length="1101" mass="124369">MEKQGETRQMRLSLLTLFLCLFCIFPLQAQQLTSGERITYQCAGEKLSVALKAVEKLSGYYQLSFQAGTTDGYTVTADLKEATMDTALKRLLDGKPFGYRVEGRLIRLYKEERDTRLHAAREVHGTVVDAEGLPIVGAVVRIKGKDAGAATDMDGRYTIRVAKGQTLVFSYLGMRSEERVYQGQASMDVKLEASDELMLKGVVVNGYYSRSKESYTGSEVTIKADQLKDLGATNVLSTLSAYNPSLRITEELDYGSDPNHVPEMTLRGQSTFDLRGSAESSRNNPNGPLYIMDGIEVSAQAVYDYDINRIENITILKDASATAMYGSRGANGVIVMTTKRPQPGKIKVDFSANYTFSVPDLRDYNLMNAEEKLEFERLAGRYIFASGGLEGQLEKDRLYNSRLQEVRRGVNTYWLSQPLRTALYQKYSAILEGGDNNLRYQLHGRYDSNAGVMKGSDRNNYGIGAVLDYNVGNNFRVRNDLTISEVKGKNSPYGSFGLFAMQNPYDRIYDADGNMVKILSTNHVNPLINATLANKDLTKSTTWTDNFYLEWRFLNAFRLTARMSYSKMLSQQEAFVSPKSPTFANETDIAKKGRATYFNTTETTMDGNVLLSYYNTFRDIHTLSMTLGTNFTDNTVKGQGFVATGFLNDNLANIHYAQQYAANSKPDDVSDISRLFGVLLNMNYGLKERYYIDFSFRTDGSSKFGSNKRFAPFWSLGLAWNVHKEKFMNEDFGTLRLRASVGSTGNINFASSQAITRYTYMAQNIYLDSWGATLQDYGNNNLKWQQTMAYNLGVDLTLFKGRLAFYGDVYRKLTNNLLLPMNVAPSTGFSSYTENVGEVENTGFELRLSANWLKTRDWSWTTTLSTFHNKNKIRKISNELEEMNRRNNTKQNSNITGKVVNQYENGNSTTAIYVVRSGGIDPATGNEVYYKRDGSMSFIYDYKDKVVVGDTEPRFNGNIINNLRWKDFNLYAVATYRYGGKSYNSTLATKVEGANPAINADRRVLYDRWKEPGNHAKYRRIDDMSPVYQTSRFVQDNNTLVLSNLSLTYTLPQKWISNLGIEYVKIIAATTDLFRLSTIKQERGTSYPYARSFSMGINVRF</sequence>
<dbReference type="Gene3D" id="2.170.130.10">
    <property type="entry name" value="TonB-dependent receptor, plug domain"/>
    <property type="match status" value="1"/>
</dbReference>
<dbReference type="Proteomes" id="UP000003160">
    <property type="component" value="Unassembled WGS sequence"/>
</dbReference>
<dbReference type="InterPro" id="IPR023996">
    <property type="entry name" value="TonB-dep_OMP_SusC/RagA"/>
</dbReference>
<organism evidence="9 10">
    <name type="scientific">Hallella bergensis DSM 17361</name>
    <dbReference type="NCBI Taxonomy" id="585502"/>
    <lineage>
        <taxon>Bacteria</taxon>
        <taxon>Pseudomonadati</taxon>
        <taxon>Bacteroidota</taxon>
        <taxon>Bacteroidia</taxon>
        <taxon>Bacteroidales</taxon>
        <taxon>Prevotellaceae</taxon>
        <taxon>Hallella</taxon>
    </lineage>
</organism>
<dbReference type="InterPro" id="IPR036942">
    <property type="entry name" value="Beta-barrel_TonB_sf"/>
</dbReference>
<comment type="similarity">
    <text evidence="7">Belongs to the TonB-dependent receptor family.</text>
</comment>
<evidence type="ECO:0000256" key="5">
    <source>
        <dbReference type="ARBA" id="ARBA00023136"/>
    </source>
</evidence>
<keyword evidence="3 7" id="KW-1134">Transmembrane beta strand</keyword>
<name>D1PWV2_9BACT</name>
<feature type="domain" description="Secretin/TonB short N-terminal" evidence="8">
    <location>
        <begin position="61"/>
        <end position="111"/>
    </location>
</feature>
<dbReference type="NCBIfam" id="TIGR04057">
    <property type="entry name" value="SusC_RagA_signa"/>
    <property type="match status" value="1"/>
</dbReference>
<evidence type="ECO:0000259" key="8">
    <source>
        <dbReference type="SMART" id="SM00965"/>
    </source>
</evidence>
<evidence type="ECO:0000313" key="9">
    <source>
        <dbReference type="EMBL" id="EFA44126.1"/>
    </source>
</evidence>
<dbReference type="EMBL" id="ACKS01000061">
    <property type="protein sequence ID" value="EFA44126.1"/>
    <property type="molecule type" value="Genomic_DNA"/>
</dbReference>